<keyword evidence="4" id="KW-1185">Reference proteome</keyword>
<dbReference type="PANTHER" id="PTHR31616:SF10">
    <property type="entry name" value="TREHALASE"/>
    <property type="match status" value="1"/>
</dbReference>
<evidence type="ECO:0000259" key="2">
    <source>
        <dbReference type="Pfam" id="PF19291"/>
    </source>
</evidence>
<dbReference type="Gene3D" id="1.50.10.10">
    <property type="match status" value="1"/>
</dbReference>
<dbReference type="InterPro" id="IPR045582">
    <property type="entry name" value="Trehalase-like_N"/>
</dbReference>
<dbReference type="AlphaFoldDB" id="A0A7W7G9V5"/>
<sequence length="614" mass="67339">MTRTPIADYALLSDRHSAALVSRHGSVDWLCLPRFDSPSVFGAILDDAAGHWSIGPSGPRKVSRRYLDGTMVLETTFETATGTLVLTDAMVVGENPDVHRLGAGAPHVLARRAACTRGTVRVELRYAPRSEYGQVVPLLCEIPGGVSSRGGPDRLTMSTPVGFNLEGQEAVATVAMEEGARLCFALHRGDACAEAPPVWDQARIAEAIETTARAWRRWAEAHQRYDGPYRDLVGLSGRVLQALSYQPTGAIVAAPTTSLPESPQGERNWDYRFSWIRDASFTMEALWVAACPDEAGDFLDFMTTAAASYEPQRALQIMFGVGCEHDLTERELPHLRGWQDSRPVRVGNAAWTQPQVDVYGELLAAVHLLVDQIGTLDRESRAFLVSLADAAAGQWREPDHGIWEIRGEPRHYLYSKLMCWVALDRALDLAPRLDAAGRTGPWRTAREEVREAILRQGWDEGLGAYTQAFGSSVLDASALMMPIVGFAPARDPRIRATIGAIAEHLTDEDGLVYRYRAADGLAGEEGPFLMCTFWLAHAQALAGWRDLARETFARAAGFANDVGLLSEEVCPRTRRLLGNFPQAFSHIGLVNAAWAIDQAEREARGGRSGKRLDL</sequence>
<proteinExistence type="predicted"/>
<dbReference type="InterPro" id="IPR008928">
    <property type="entry name" value="6-hairpin_glycosidase_sf"/>
</dbReference>
<protein>
    <submittedName>
        <fullName evidence="3">GH15 family glucan-1,4-alpha-glucosidase</fullName>
    </submittedName>
</protein>
<name>A0A7W7G9V5_9ACTN</name>
<dbReference type="Proteomes" id="UP000542210">
    <property type="component" value="Unassembled WGS sequence"/>
</dbReference>
<dbReference type="GO" id="GO:0015927">
    <property type="term" value="F:trehalase activity"/>
    <property type="evidence" value="ECO:0007669"/>
    <property type="project" value="TreeGrafter"/>
</dbReference>
<feature type="domain" description="Trehalase-like N-terminal" evidence="2">
    <location>
        <begin position="4"/>
        <end position="206"/>
    </location>
</feature>
<comment type="caution">
    <text evidence="3">The sequence shown here is derived from an EMBL/GenBank/DDBJ whole genome shotgun (WGS) entry which is preliminary data.</text>
</comment>
<dbReference type="Pfam" id="PF00723">
    <property type="entry name" value="Glyco_hydro_15"/>
    <property type="match status" value="1"/>
</dbReference>
<evidence type="ECO:0000313" key="3">
    <source>
        <dbReference type="EMBL" id="MBB4701782.1"/>
    </source>
</evidence>
<dbReference type="PANTHER" id="PTHR31616">
    <property type="entry name" value="TREHALASE"/>
    <property type="match status" value="1"/>
</dbReference>
<dbReference type="RefSeq" id="WP_184881079.1">
    <property type="nucleotide sequence ID" value="NZ_BOOV01000007.1"/>
</dbReference>
<dbReference type="SUPFAM" id="SSF48208">
    <property type="entry name" value="Six-hairpin glycosidases"/>
    <property type="match status" value="1"/>
</dbReference>
<dbReference type="InterPro" id="IPR012341">
    <property type="entry name" value="6hp_glycosidase-like_sf"/>
</dbReference>
<evidence type="ECO:0000313" key="4">
    <source>
        <dbReference type="Proteomes" id="UP000542210"/>
    </source>
</evidence>
<dbReference type="GO" id="GO:0005993">
    <property type="term" value="P:trehalose catabolic process"/>
    <property type="evidence" value="ECO:0007669"/>
    <property type="project" value="TreeGrafter"/>
</dbReference>
<evidence type="ECO:0000259" key="1">
    <source>
        <dbReference type="Pfam" id="PF00723"/>
    </source>
</evidence>
<dbReference type="EMBL" id="JACHND010000001">
    <property type="protein sequence ID" value="MBB4701782.1"/>
    <property type="molecule type" value="Genomic_DNA"/>
</dbReference>
<organism evidence="3 4">
    <name type="scientific">Sphaerisporangium siamense</name>
    <dbReference type="NCBI Taxonomy" id="795645"/>
    <lineage>
        <taxon>Bacteria</taxon>
        <taxon>Bacillati</taxon>
        <taxon>Actinomycetota</taxon>
        <taxon>Actinomycetes</taxon>
        <taxon>Streptosporangiales</taxon>
        <taxon>Streptosporangiaceae</taxon>
        <taxon>Sphaerisporangium</taxon>
    </lineage>
</organism>
<feature type="domain" description="GH15-like" evidence="1">
    <location>
        <begin position="239"/>
        <end position="594"/>
    </location>
</feature>
<dbReference type="Pfam" id="PF19291">
    <property type="entry name" value="TREH_N"/>
    <property type="match status" value="1"/>
</dbReference>
<dbReference type="InterPro" id="IPR011613">
    <property type="entry name" value="GH15-like"/>
</dbReference>
<accession>A0A7W7G9V5</accession>
<gene>
    <name evidence="3" type="ORF">BJ982_003326</name>
</gene>
<reference evidence="3 4" key="1">
    <citation type="submission" date="2020-08" db="EMBL/GenBank/DDBJ databases">
        <title>Sequencing the genomes of 1000 actinobacteria strains.</title>
        <authorList>
            <person name="Klenk H.-P."/>
        </authorList>
    </citation>
    <scope>NUCLEOTIDE SEQUENCE [LARGE SCALE GENOMIC DNA]</scope>
    <source>
        <strain evidence="3 4">DSM 45784</strain>
    </source>
</reference>